<evidence type="ECO:0000313" key="2">
    <source>
        <dbReference type="Proteomes" id="UP001589776"/>
    </source>
</evidence>
<dbReference type="RefSeq" id="WP_377470613.1">
    <property type="nucleotide sequence ID" value="NZ_JBHLWN010000049.1"/>
</dbReference>
<sequence length="66" mass="7534">MPTLELISKEKNGFGDTYYYIRDSNGVTSQVYEGDLDAFMKMKGATELREGSAYLYPKRKSKGKVR</sequence>
<evidence type="ECO:0008006" key="3">
    <source>
        <dbReference type="Google" id="ProtNLM"/>
    </source>
</evidence>
<name>A0ABV6DL05_9BACL</name>
<protein>
    <recommendedName>
        <fullName evidence="3">KTSC domain-containing protein</fullName>
    </recommendedName>
</protein>
<dbReference type="Proteomes" id="UP001589776">
    <property type="component" value="Unassembled WGS sequence"/>
</dbReference>
<accession>A0ABV6DL05</accession>
<dbReference type="EMBL" id="JBHLWN010000049">
    <property type="protein sequence ID" value="MFC0213316.1"/>
    <property type="molecule type" value="Genomic_DNA"/>
</dbReference>
<comment type="caution">
    <text evidence="1">The sequence shown here is derived from an EMBL/GenBank/DDBJ whole genome shotgun (WGS) entry which is preliminary data.</text>
</comment>
<gene>
    <name evidence="1" type="ORF">ACFFK0_12780</name>
</gene>
<reference evidence="1 2" key="1">
    <citation type="submission" date="2024-09" db="EMBL/GenBank/DDBJ databases">
        <authorList>
            <person name="Sun Q."/>
            <person name="Mori K."/>
        </authorList>
    </citation>
    <scope>NUCLEOTIDE SEQUENCE [LARGE SCALE GENOMIC DNA]</scope>
    <source>
        <strain evidence="1 2">CCM 7759</strain>
    </source>
</reference>
<keyword evidence="2" id="KW-1185">Reference proteome</keyword>
<proteinExistence type="predicted"/>
<evidence type="ECO:0000313" key="1">
    <source>
        <dbReference type="EMBL" id="MFC0213316.1"/>
    </source>
</evidence>
<organism evidence="1 2">
    <name type="scientific">Paenibacillus chartarius</name>
    <dbReference type="NCBI Taxonomy" id="747481"/>
    <lineage>
        <taxon>Bacteria</taxon>
        <taxon>Bacillati</taxon>
        <taxon>Bacillota</taxon>
        <taxon>Bacilli</taxon>
        <taxon>Bacillales</taxon>
        <taxon>Paenibacillaceae</taxon>
        <taxon>Paenibacillus</taxon>
    </lineage>
</organism>